<evidence type="ECO:0000313" key="1">
    <source>
        <dbReference type="EMBL" id="NKE64885.1"/>
    </source>
</evidence>
<dbReference type="Proteomes" id="UP000521868">
    <property type="component" value="Unassembled WGS sequence"/>
</dbReference>
<keyword evidence="2" id="KW-1185">Reference proteome</keyword>
<dbReference type="Pfam" id="PF20112">
    <property type="entry name" value="DUF6502"/>
    <property type="match status" value="1"/>
</dbReference>
<proteinExistence type="predicted"/>
<dbReference type="EMBL" id="VTOX01000001">
    <property type="protein sequence ID" value="NKE64885.1"/>
    <property type="molecule type" value="Genomic_DNA"/>
</dbReference>
<organism evidence="1 2">
    <name type="scientific">Ramlibacter lithotrophicus</name>
    <dbReference type="NCBI Taxonomy" id="2606681"/>
    <lineage>
        <taxon>Bacteria</taxon>
        <taxon>Pseudomonadati</taxon>
        <taxon>Pseudomonadota</taxon>
        <taxon>Betaproteobacteria</taxon>
        <taxon>Burkholderiales</taxon>
        <taxon>Comamonadaceae</taxon>
        <taxon>Ramlibacter</taxon>
    </lineage>
</organism>
<dbReference type="InterPro" id="IPR045445">
    <property type="entry name" value="DUF6502"/>
</dbReference>
<sequence length="274" mass="29700">MEALERQARVAEAVRRVSVPLVRLLIDEGIGYQGFLAQLKPVFIEQALAQIAASGEKDTDSAVSLRSGVQRKEIKAWRRQPVRSARPVRRSIPAEVFARWISDPALRAADGSVRPLPRAGAMPSFEALARSVNQDVHPLSVLNELIRLGLARLEADGDAEMVALVRTGFVPRQDWEALIELFVDNLTAHLATAAGNLRGHAPAQLEQAVYAGGLTAPSAQRLAALSRELWAAMLNAFLTEATRLHAQDGGRGDRLVRLGAYFHDGPVAGDEAQS</sequence>
<dbReference type="AlphaFoldDB" id="A0A7X6I572"/>
<reference evidence="1 2" key="1">
    <citation type="journal article" date="2020" name="Nature">
        <title>Bacterial chemolithoautotrophy via manganese oxidation.</title>
        <authorList>
            <person name="Yu H."/>
            <person name="Leadbetter J.R."/>
        </authorList>
    </citation>
    <scope>NUCLEOTIDE SEQUENCE [LARGE SCALE GENOMIC DNA]</scope>
    <source>
        <strain evidence="1 2">RBP-1</strain>
    </source>
</reference>
<evidence type="ECO:0000313" key="2">
    <source>
        <dbReference type="Proteomes" id="UP000521868"/>
    </source>
</evidence>
<name>A0A7X6I572_9BURK</name>
<dbReference type="RefSeq" id="WP_168105935.1">
    <property type="nucleotide sequence ID" value="NZ_VTOX01000001.1"/>
</dbReference>
<comment type="caution">
    <text evidence="1">The sequence shown here is derived from an EMBL/GenBank/DDBJ whole genome shotgun (WGS) entry which is preliminary data.</text>
</comment>
<gene>
    <name evidence="1" type="ORF">RAMLITH_03545</name>
</gene>
<protein>
    <submittedName>
        <fullName evidence="1">Uncharacterized protein</fullName>
    </submittedName>
</protein>
<accession>A0A7X6I572</accession>